<dbReference type="Proteomes" id="UP001153269">
    <property type="component" value="Unassembled WGS sequence"/>
</dbReference>
<evidence type="ECO:0000313" key="1">
    <source>
        <dbReference type="EMBL" id="CAB1423494.1"/>
    </source>
</evidence>
<dbReference type="AlphaFoldDB" id="A0A9N7U4A4"/>
<keyword evidence="2" id="KW-1185">Reference proteome</keyword>
<accession>A0A9N7U4A4</accession>
<proteinExistence type="predicted"/>
<comment type="caution">
    <text evidence="1">The sequence shown here is derived from an EMBL/GenBank/DDBJ whole genome shotgun (WGS) entry which is preliminary data.</text>
</comment>
<evidence type="ECO:0000313" key="2">
    <source>
        <dbReference type="Proteomes" id="UP001153269"/>
    </source>
</evidence>
<reference evidence="1" key="1">
    <citation type="submission" date="2020-03" db="EMBL/GenBank/DDBJ databases">
        <authorList>
            <person name="Weist P."/>
        </authorList>
    </citation>
    <scope>NUCLEOTIDE SEQUENCE</scope>
</reference>
<gene>
    <name evidence="1" type="ORF">PLEPLA_LOCUS11414</name>
</gene>
<dbReference type="EMBL" id="CADEAL010000659">
    <property type="protein sequence ID" value="CAB1423494.1"/>
    <property type="molecule type" value="Genomic_DNA"/>
</dbReference>
<name>A0A9N7U4A4_PLEPL</name>
<sequence>MAGEAGGATGGQYGYLLLQSLHHPSIHLWAQHPPVGSNGGLNLSAQRALETPTVSYLLSTEVWKNAKELWTLTEADLACAEDEAKALKPLKAATLVMSEEHYSHAACPDVQLRSCSSNRLGTYEGK</sequence>
<organism evidence="1 2">
    <name type="scientific">Pleuronectes platessa</name>
    <name type="common">European plaice</name>
    <dbReference type="NCBI Taxonomy" id="8262"/>
    <lineage>
        <taxon>Eukaryota</taxon>
        <taxon>Metazoa</taxon>
        <taxon>Chordata</taxon>
        <taxon>Craniata</taxon>
        <taxon>Vertebrata</taxon>
        <taxon>Euteleostomi</taxon>
        <taxon>Actinopterygii</taxon>
        <taxon>Neopterygii</taxon>
        <taxon>Teleostei</taxon>
        <taxon>Neoteleostei</taxon>
        <taxon>Acanthomorphata</taxon>
        <taxon>Carangaria</taxon>
        <taxon>Pleuronectiformes</taxon>
        <taxon>Pleuronectoidei</taxon>
        <taxon>Pleuronectidae</taxon>
        <taxon>Pleuronectes</taxon>
    </lineage>
</organism>
<protein>
    <submittedName>
        <fullName evidence="1">Uncharacterized protein</fullName>
    </submittedName>
</protein>